<proteinExistence type="predicted"/>
<dbReference type="InterPro" id="IPR013557">
    <property type="entry name" value="AntA/B_antirep"/>
</dbReference>
<sequence>MLLETISNTQDMNYKTPIEVELGIDDKGMTTARKLYQFLELAPQNYSRWVKSNIIDNEFAAENEDYFYSSSMKNEQGRGNFADDYKLTAHFAKKLSVKGNGEKAEQAREYFATVEERVKQKVIDLEQLDPQTKLMNLLVQQISRNELEQKQLAKEVREVKQTQNAIAETFQRVDDVENFQKWVNSCITKIAESPYFNKGDTRDKRYSYARKESYERLMQKRNCRLDDRVQRAVGRALEERPDIKKSELKKINKLYVIANDKDLKPAYELVIKEMMICYCVKSA</sequence>
<evidence type="ECO:0000259" key="1">
    <source>
        <dbReference type="Pfam" id="PF08346"/>
    </source>
</evidence>
<dbReference type="EMBL" id="BK015823">
    <property type="protein sequence ID" value="DAE26778.1"/>
    <property type="molecule type" value="Genomic_DNA"/>
</dbReference>
<feature type="domain" description="AntA/AntB antirepressor" evidence="1">
    <location>
        <begin position="32"/>
        <end position="97"/>
    </location>
</feature>
<name>A0A8S5R6J5_9VIRU</name>
<accession>A0A8S5R6J5</accession>
<reference evidence="2" key="1">
    <citation type="journal article" date="2021" name="Proc. Natl. Acad. Sci. U.S.A.">
        <title>A Catalog of Tens of Thousands of Viruses from Human Metagenomes Reveals Hidden Associations with Chronic Diseases.</title>
        <authorList>
            <person name="Tisza M.J."/>
            <person name="Buck C.B."/>
        </authorList>
    </citation>
    <scope>NUCLEOTIDE SEQUENCE</scope>
    <source>
        <strain evidence="2">CtCsQ3</strain>
    </source>
</reference>
<organism evidence="2">
    <name type="scientific">virus sp. ctCsQ3</name>
    <dbReference type="NCBI Taxonomy" id="2826794"/>
    <lineage>
        <taxon>Viruses</taxon>
    </lineage>
</organism>
<protein>
    <submittedName>
        <fullName evidence="2">Antirepressor protein</fullName>
    </submittedName>
</protein>
<evidence type="ECO:0000313" key="2">
    <source>
        <dbReference type="EMBL" id="DAE26778.1"/>
    </source>
</evidence>
<dbReference type="Pfam" id="PF08346">
    <property type="entry name" value="AntA"/>
    <property type="match status" value="1"/>
</dbReference>